<keyword evidence="2" id="KW-0645">Protease</keyword>
<organism evidence="8 9">
    <name type="scientific">Qingrenia yutianensis</name>
    <dbReference type="NCBI Taxonomy" id="2763676"/>
    <lineage>
        <taxon>Bacteria</taxon>
        <taxon>Bacillati</taxon>
        <taxon>Bacillota</taxon>
        <taxon>Clostridia</taxon>
        <taxon>Eubacteriales</taxon>
        <taxon>Oscillospiraceae</taxon>
        <taxon>Qingrenia</taxon>
    </lineage>
</organism>
<feature type="compositionally biased region" description="Polar residues" evidence="5">
    <location>
        <begin position="276"/>
        <end position="291"/>
    </location>
</feature>
<dbReference type="Pfam" id="PF00877">
    <property type="entry name" value="NLPC_P60"/>
    <property type="match status" value="1"/>
</dbReference>
<keyword evidence="3" id="KW-0378">Hydrolase</keyword>
<feature type="compositionally biased region" description="Basic and acidic residues" evidence="5">
    <location>
        <begin position="228"/>
        <end position="256"/>
    </location>
</feature>
<feature type="compositionally biased region" description="Polar residues" evidence="5">
    <location>
        <begin position="154"/>
        <end position="163"/>
    </location>
</feature>
<feature type="compositionally biased region" description="Basic and acidic residues" evidence="5">
    <location>
        <begin position="164"/>
        <end position="182"/>
    </location>
</feature>
<dbReference type="Gene3D" id="3.90.1720.10">
    <property type="entry name" value="endopeptidase domain like (from Nostoc punctiforme)"/>
    <property type="match status" value="1"/>
</dbReference>
<comment type="caution">
    <text evidence="8">The sequence shown here is derived from an EMBL/GenBank/DDBJ whole genome shotgun (WGS) entry which is preliminary data.</text>
</comment>
<comment type="similarity">
    <text evidence="1">Belongs to the peptidase C40 family.</text>
</comment>
<evidence type="ECO:0000313" key="8">
    <source>
        <dbReference type="EMBL" id="MBC8596940.1"/>
    </source>
</evidence>
<feature type="compositionally biased region" description="Basic and acidic residues" evidence="5">
    <location>
        <begin position="135"/>
        <end position="152"/>
    </location>
</feature>
<name>A0A926ITT9_9FIRM</name>
<keyword evidence="6" id="KW-1133">Transmembrane helix</keyword>
<dbReference type="InterPro" id="IPR000064">
    <property type="entry name" value="NLP_P60_dom"/>
</dbReference>
<keyword evidence="6" id="KW-0472">Membrane</keyword>
<proteinExistence type="inferred from homology"/>
<feature type="transmembrane region" description="Helical" evidence="6">
    <location>
        <begin position="441"/>
        <end position="462"/>
    </location>
</feature>
<dbReference type="SUPFAM" id="SSF54001">
    <property type="entry name" value="Cysteine proteinases"/>
    <property type="match status" value="1"/>
</dbReference>
<evidence type="ECO:0000256" key="1">
    <source>
        <dbReference type="ARBA" id="ARBA00007074"/>
    </source>
</evidence>
<gene>
    <name evidence="8" type="ORF">H8706_08675</name>
</gene>
<keyword evidence="4" id="KW-0788">Thiol protease</keyword>
<evidence type="ECO:0000256" key="4">
    <source>
        <dbReference type="ARBA" id="ARBA00022807"/>
    </source>
</evidence>
<dbReference type="EMBL" id="JACRTE010000011">
    <property type="protein sequence ID" value="MBC8596940.1"/>
    <property type="molecule type" value="Genomic_DNA"/>
</dbReference>
<dbReference type="Proteomes" id="UP000647416">
    <property type="component" value="Unassembled WGS sequence"/>
</dbReference>
<feature type="compositionally biased region" description="Polar residues" evidence="5">
    <location>
        <begin position="102"/>
        <end position="134"/>
    </location>
</feature>
<feature type="region of interest" description="Disordered" evidence="5">
    <location>
        <begin position="200"/>
        <end position="312"/>
    </location>
</feature>
<evidence type="ECO:0000256" key="5">
    <source>
        <dbReference type="SAM" id="MobiDB-lite"/>
    </source>
</evidence>
<reference evidence="8" key="1">
    <citation type="submission" date="2020-08" db="EMBL/GenBank/DDBJ databases">
        <title>Genome public.</title>
        <authorList>
            <person name="Liu C."/>
            <person name="Sun Q."/>
        </authorList>
    </citation>
    <scope>NUCLEOTIDE SEQUENCE</scope>
    <source>
        <strain evidence="8">NSJ-50</strain>
    </source>
</reference>
<evidence type="ECO:0000313" key="9">
    <source>
        <dbReference type="Proteomes" id="UP000647416"/>
    </source>
</evidence>
<dbReference type="GO" id="GO:0008234">
    <property type="term" value="F:cysteine-type peptidase activity"/>
    <property type="evidence" value="ECO:0007669"/>
    <property type="project" value="UniProtKB-KW"/>
</dbReference>
<dbReference type="RefSeq" id="WP_262432315.1">
    <property type="nucleotide sequence ID" value="NZ_JACRTE010000011.1"/>
</dbReference>
<feature type="domain" description="NlpC/P60" evidence="7">
    <location>
        <begin position="639"/>
        <end position="789"/>
    </location>
</feature>
<dbReference type="PANTHER" id="PTHR47053:SF1">
    <property type="entry name" value="MUREIN DD-ENDOPEPTIDASE MEPH-RELATED"/>
    <property type="match status" value="1"/>
</dbReference>
<sequence length="789" mass="85603">MSEKDIKTKPKTTTKAVHNTPKAADRFAKEAIKDIKTVSKDVFIKNIVDKRLDIRQSEQPQRAEVEATEQVENTYYYAVDTVYQKGKHFAENKLKQHRQQVKTRQNQNADTPHTPQNDNVSEVQNTPKQPNNAPKTKESIQAENKPSAHENAPKVQSKSTAQVKTKEAYMKSQKADMSEKSADTVKTKANYIKQHKTAEVKNGIKQKPSEIAPKTRVDTSVSSAPTPKTKEQAIKDARKKYVSEKLKTKAEAEKAARQNHTSDMPIHNENLPKTEISASETQRSISDTALPSKSMPKTKESYIRSHGKAPSDLIKTPERAKTMPKQNTHTVTRNVSTGAKKAVKTKDSLLKGTNKAVKTGNSYVGKSAKKKAVKSAKRAAKTQKEITKKAAKQAAKQAKEVAQKSAQAAKATAKAAVKITVKVAQMVAAATKAVISALAALGGWAVLLVALIIVIVVAAIAASPFGIFISDEAADNDSIPISAIVAECNMELSNKLDDIENAAAADRSEIIGEQANWDLVLAVFATKVAGVEDDTVQDVVVITEDKKQKLKNVFWDMHEITSRTETVASGDTNEKVVYITITAKTKEDMISQYNFTRKQQEALDTLLEQDEVLISAAQSLAVSDATAQDILKNLPDSLSAERKKVIKAACSLVGKVNYFWGGKSSAIGWDSEWGKLKTVSAEGSKTTGTKRPFGLDCSGFVTWSFINSGFNASSIGHGTKGQIAKCSRISWSSAQAGDLSFYGDLSHVGIVAGKDAAGNILVIHCSSGRNNVVITTNSGFGFAARPRCY</sequence>
<evidence type="ECO:0000256" key="2">
    <source>
        <dbReference type="ARBA" id="ARBA00022670"/>
    </source>
</evidence>
<dbReference type="PANTHER" id="PTHR47053">
    <property type="entry name" value="MUREIN DD-ENDOPEPTIDASE MEPH-RELATED"/>
    <property type="match status" value="1"/>
</dbReference>
<keyword evidence="6" id="KW-0812">Transmembrane</keyword>
<dbReference type="InterPro" id="IPR051202">
    <property type="entry name" value="Peptidase_C40"/>
</dbReference>
<protein>
    <submittedName>
        <fullName evidence="8">C40 family peptidase</fullName>
    </submittedName>
</protein>
<feature type="region of interest" description="Disordered" evidence="5">
    <location>
        <begin position="1"/>
        <end position="21"/>
    </location>
</feature>
<evidence type="ECO:0000256" key="3">
    <source>
        <dbReference type="ARBA" id="ARBA00022801"/>
    </source>
</evidence>
<feature type="region of interest" description="Disordered" evidence="5">
    <location>
        <begin position="94"/>
        <end position="182"/>
    </location>
</feature>
<dbReference type="GO" id="GO:0006508">
    <property type="term" value="P:proteolysis"/>
    <property type="evidence" value="ECO:0007669"/>
    <property type="project" value="UniProtKB-KW"/>
</dbReference>
<dbReference type="InterPro" id="IPR038765">
    <property type="entry name" value="Papain-like_cys_pep_sf"/>
</dbReference>
<keyword evidence="9" id="KW-1185">Reference proteome</keyword>
<evidence type="ECO:0000259" key="7">
    <source>
        <dbReference type="PROSITE" id="PS51935"/>
    </source>
</evidence>
<dbReference type="PROSITE" id="PS51935">
    <property type="entry name" value="NLPC_P60"/>
    <property type="match status" value="1"/>
</dbReference>
<accession>A0A926ITT9</accession>
<evidence type="ECO:0000256" key="6">
    <source>
        <dbReference type="SAM" id="Phobius"/>
    </source>
</evidence>
<dbReference type="AlphaFoldDB" id="A0A926ITT9"/>